<evidence type="ECO:0000256" key="1">
    <source>
        <dbReference type="SAM" id="MobiDB-lite"/>
    </source>
</evidence>
<dbReference type="AlphaFoldDB" id="A0A4C1Z9D6"/>
<protein>
    <submittedName>
        <fullName evidence="2">Uncharacterized protein</fullName>
    </submittedName>
</protein>
<feature type="region of interest" description="Disordered" evidence="1">
    <location>
        <begin position="39"/>
        <end position="67"/>
    </location>
</feature>
<comment type="caution">
    <text evidence="2">The sequence shown here is derived from an EMBL/GenBank/DDBJ whole genome shotgun (WGS) entry which is preliminary data.</text>
</comment>
<feature type="region of interest" description="Disordered" evidence="1">
    <location>
        <begin position="1"/>
        <end position="21"/>
    </location>
</feature>
<dbReference type="EMBL" id="BGZK01001626">
    <property type="protein sequence ID" value="GBP83529.1"/>
    <property type="molecule type" value="Genomic_DNA"/>
</dbReference>
<keyword evidence="3" id="KW-1185">Reference proteome</keyword>
<proteinExistence type="predicted"/>
<feature type="compositionally biased region" description="Low complexity" evidence="1">
    <location>
        <begin position="1"/>
        <end position="10"/>
    </location>
</feature>
<name>A0A4C1Z9D6_EUMVA</name>
<sequence>MHPLPGSDPSGAPPGGRKPTTRIIRLSWQYDRFASKVWPGGMCGRRGDPPPPARRGRPGSSAAEVAINFQKPSRFTVSY</sequence>
<evidence type="ECO:0000313" key="3">
    <source>
        <dbReference type="Proteomes" id="UP000299102"/>
    </source>
</evidence>
<reference evidence="2 3" key="1">
    <citation type="journal article" date="2019" name="Commun. Biol.">
        <title>The bagworm genome reveals a unique fibroin gene that provides high tensile strength.</title>
        <authorList>
            <person name="Kono N."/>
            <person name="Nakamura H."/>
            <person name="Ohtoshi R."/>
            <person name="Tomita M."/>
            <person name="Numata K."/>
            <person name="Arakawa K."/>
        </authorList>
    </citation>
    <scope>NUCLEOTIDE SEQUENCE [LARGE SCALE GENOMIC DNA]</scope>
</reference>
<evidence type="ECO:0000313" key="2">
    <source>
        <dbReference type="EMBL" id="GBP83529.1"/>
    </source>
</evidence>
<gene>
    <name evidence="2" type="ORF">EVAR_65617_1</name>
</gene>
<accession>A0A4C1Z9D6</accession>
<dbReference type="Proteomes" id="UP000299102">
    <property type="component" value="Unassembled WGS sequence"/>
</dbReference>
<organism evidence="2 3">
    <name type="scientific">Eumeta variegata</name>
    <name type="common">Bagworm moth</name>
    <name type="synonym">Eumeta japonica</name>
    <dbReference type="NCBI Taxonomy" id="151549"/>
    <lineage>
        <taxon>Eukaryota</taxon>
        <taxon>Metazoa</taxon>
        <taxon>Ecdysozoa</taxon>
        <taxon>Arthropoda</taxon>
        <taxon>Hexapoda</taxon>
        <taxon>Insecta</taxon>
        <taxon>Pterygota</taxon>
        <taxon>Neoptera</taxon>
        <taxon>Endopterygota</taxon>
        <taxon>Lepidoptera</taxon>
        <taxon>Glossata</taxon>
        <taxon>Ditrysia</taxon>
        <taxon>Tineoidea</taxon>
        <taxon>Psychidae</taxon>
        <taxon>Oiketicinae</taxon>
        <taxon>Eumeta</taxon>
    </lineage>
</organism>